<dbReference type="PANTHER" id="PTHR21535:SF51">
    <property type="entry name" value="MANGANESE RESISTANCE PROTEIN MNR2"/>
    <property type="match status" value="1"/>
</dbReference>
<feature type="compositionally biased region" description="Polar residues" evidence="6">
    <location>
        <begin position="202"/>
        <end position="211"/>
    </location>
</feature>
<keyword evidence="3 7" id="KW-0812">Transmembrane</keyword>
<organism evidence="8 9">
    <name type="scientific">Naumovozyma castellii</name>
    <name type="common">Yeast</name>
    <name type="synonym">Saccharomyces castellii</name>
    <dbReference type="NCBI Taxonomy" id="27288"/>
    <lineage>
        <taxon>Eukaryota</taxon>
        <taxon>Fungi</taxon>
        <taxon>Dikarya</taxon>
        <taxon>Ascomycota</taxon>
        <taxon>Saccharomycotina</taxon>
        <taxon>Saccharomycetes</taxon>
        <taxon>Saccharomycetales</taxon>
        <taxon>Saccharomycetaceae</taxon>
        <taxon>Naumovozyma</taxon>
    </lineage>
</organism>
<keyword evidence="5 7" id="KW-0472">Membrane</keyword>
<comment type="subcellular location">
    <subcellularLocation>
        <location evidence="1">Membrane</location>
        <topology evidence="1">Multi-pass membrane protein</topology>
    </subcellularLocation>
</comment>
<dbReference type="GO" id="GO:0000329">
    <property type="term" value="C:fungal-type vacuole membrane"/>
    <property type="evidence" value="ECO:0007669"/>
    <property type="project" value="EnsemblFungi"/>
</dbReference>
<evidence type="ECO:0000256" key="3">
    <source>
        <dbReference type="ARBA" id="ARBA00022692"/>
    </source>
</evidence>
<dbReference type="Proteomes" id="UP000001640">
    <property type="component" value="Chromosome 8"/>
</dbReference>
<dbReference type="CDD" id="cd12829">
    <property type="entry name" value="Alr1p-like"/>
    <property type="match status" value="1"/>
</dbReference>
<dbReference type="GO" id="GO:1990816">
    <property type="term" value="C:vacuole-mitochondrion membrane contact site"/>
    <property type="evidence" value="ECO:0007669"/>
    <property type="project" value="EnsemblFungi"/>
</dbReference>
<evidence type="ECO:0000313" key="9">
    <source>
        <dbReference type="Proteomes" id="UP000001640"/>
    </source>
</evidence>
<feature type="compositionally biased region" description="Basic and acidic residues" evidence="6">
    <location>
        <begin position="623"/>
        <end position="637"/>
    </location>
</feature>
<feature type="compositionally biased region" description="Polar residues" evidence="6">
    <location>
        <begin position="254"/>
        <end position="268"/>
    </location>
</feature>
<dbReference type="FunCoup" id="G0VJE1">
    <property type="interactions" value="130"/>
</dbReference>
<gene>
    <name evidence="8" type="primary">NCAS0H03100</name>
    <name evidence="8" type="ordered locus">NCAS_0H03100</name>
</gene>
<feature type="compositionally biased region" description="Basic and acidic residues" evidence="6">
    <location>
        <begin position="62"/>
        <end position="71"/>
    </location>
</feature>
<dbReference type="GeneID" id="96905297"/>
<evidence type="ECO:0000313" key="8">
    <source>
        <dbReference type="EMBL" id="CCC71620.1"/>
    </source>
</evidence>
<feature type="region of interest" description="Disordered" evidence="6">
    <location>
        <begin position="254"/>
        <end position="311"/>
    </location>
</feature>
<dbReference type="GO" id="GO:0010961">
    <property type="term" value="P:intracellular magnesium ion homeostasis"/>
    <property type="evidence" value="ECO:0007669"/>
    <property type="project" value="EnsemblFungi"/>
</dbReference>
<keyword evidence="9" id="KW-1185">Reference proteome</keyword>
<dbReference type="InParanoid" id="G0VJE1"/>
<dbReference type="eggNOG" id="ENOG502QPTQ">
    <property type="taxonomic scope" value="Eukaryota"/>
</dbReference>
<feature type="compositionally biased region" description="Acidic residues" evidence="6">
    <location>
        <begin position="300"/>
        <end position="310"/>
    </location>
</feature>
<reference key="2">
    <citation type="submission" date="2011-08" db="EMBL/GenBank/DDBJ databases">
        <title>Genome sequence of Naumovozyma castellii.</title>
        <authorList>
            <person name="Gordon J.L."/>
            <person name="Armisen D."/>
            <person name="Proux-Wera E."/>
            <person name="OhEigeartaigh S.S."/>
            <person name="Byrne K.P."/>
            <person name="Wolfe K.H."/>
        </authorList>
    </citation>
    <scope>NUCLEOTIDE SEQUENCE</scope>
    <source>
        <strain>Type strain:CBS 4309</strain>
    </source>
</reference>
<evidence type="ECO:0000256" key="5">
    <source>
        <dbReference type="ARBA" id="ARBA00023136"/>
    </source>
</evidence>
<dbReference type="SUPFAM" id="SSF143865">
    <property type="entry name" value="CorA soluble domain-like"/>
    <property type="match status" value="1"/>
</dbReference>
<evidence type="ECO:0008006" key="10">
    <source>
        <dbReference type="Google" id="ProtNLM"/>
    </source>
</evidence>
<dbReference type="Pfam" id="PF01544">
    <property type="entry name" value="CorA"/>
    <property type="match status" value="1"/>
</dbReference>
<dbReference type="InterPro" id="IPR045861">
    <property type="entry name" value="CorA_cytoplasmic_dom"/>
</dbReference>
<feature type="region of interest" description="Disordered" evidence="6">
    <location>
        <begin position="1"/>
        <end position="98"/>
    </location>
</feature>
<evidence type="ECO:0000256" key="4">
    <source>
        <dbReference type="ARBA" id="ARBA00022989"/>
    </source>
</evidence>
<feature type="transmembrane region" description="Helical" evidence="7">
    <location>
        <begin position="954"/>
        <end position="977"/>
    </location>
</feature>
<feature type="region of interest" description="Disordered" evidence="6">
    <location>
        <begin position="822"/>
        <end position="845"/>
    </location>
</feature>
<feature type="transmembrane region" description="Helical" evidence="7">
    <location>
        <begin position="989"/>
        <end position="1010"/>
    </location>
</feature>
<feature type="region of interest" description="Disordered" evidence="6">
    <location>
        <begin position="621"/>
        <end position="700"/>
    </location>
</feature>
<feature type="compositionally biased region" description="Low complexity" evidence="6">
    <location>
        <begin position="1"/>
        <end position="14"/>
    </location>
</feature>
<feature type="compositionally biased region" description="Low complexity" evidence="6">
    <location>
        <begin position="26"/>
        <end position="46"/>
    </location>
</feature>
<dbReference type="GO" id="GO:0015095">
    <property type="term" value="F:magnesium ion transmembrane transporter activity"/>
    <property type="evidence" value="ECO:0007669"/>
    <property type="project" value="InterPro"/>
</dbReference>
<dbReference type="Gene3D" id="3.30.460.20">
    <property type="entry name" value="CorA soluble domain-like"/>
    <property type="match status" value="1"/>
</dbReference>
<dbReference type="Gene3D" id="1.20.58.340">
    <property type="entry name" value="Magnesium transport protein CorA, transmembrane region"/>
    <property type="match status" value="2"/>
</dbReference>
<accession>G0VJE1</accession>
<feature type="compositionally biased region" description="Acidic residues" evidence="6">
    <location>
        <begin position="73"/>
        <end position="84"/>
    </location>
</feature>
<evidence type="ECO:0000256" key="1">
    <source>
        <dbReference type="ARBA" id="ARBA00004141"/>
    </source>
</evidence>
<reference evidence="8 9" key="1">
    <citation type="journal article" date="2011" name="Proc. Natl. Acad. Sci. U.S.A.">
        <title>Evolutionary erosion of yeast sex chromosomes by mating-type switching accidents.</title>
        <authorList>
            <person name="Gordon J.L."/>
            <person name="Armisen D."/>
            <person name="Proux-Wera E."/>
            <person name="Oheigeartaigh S.S."/>
            <person name="Byrne K.P."/>
            <person name="Wolfe K.H."/>
        </authorList>
    </citation>
    <scope>NUCLEOTIDE SEQUENCE [LARGE SCALE GENOMIC DNA]</scope>
    <source>
        <strain evidence="9">ATCC 76901 / BCRC 22586 / CBS 4309 / NBRC 1992 / NRRL Y-12630</strain>
    </source>
</reference>
<keyword evidence="4 7" id="KW-1133">Transmembrane helix</keyword>
<feature type="compositionally biased region" description="Basic residues" evidence="6">
    <location>
        <begin position="47"/>
        <end position="61"/>
    </location>
</feature>
<feature type="region of interest" description="Disordered" evidence="6">
    <location>
        <begin position="783"/>
        <end position="808"/>
    </location>
</feature>
<dbReference type="AlphaFoldDB" id="G0VJE1"/>
<dbReference type="OMA" id="DVCFPDY"/>
<evidence type="ECO:0000256" key="6">
    <source>
        <dbReference type="SAM" id="MobiDB-lite"/>
    </source>
</evidence>
<dbReference type="KEGG" id="ncs:NCAS_0H03100"/>
<dbReference type="PANTHER" id="PTHR21535">
    <property type="entry name" value="MAGNESIUM AND COBALT TRANSPORT PROTEIN/MITOCHONDRIAL IMPORT INNER MEMBRANE TRANSLOCASE SUBUNIT TIM8"/>
    <property type="match status" value="1"/>
</dbReference>
<dbReference type="InterPro" id="IPR002523">
    <property type="entry name" value="MgTranspt_CorA/ZnTranspt_ZntB"/>
</dbReference>
<evidence type="ECO:0000256" key="7">
    <source>
        <dbReference type="SAM" id="Phobius"/>
    </source>
</evidence>
<dbReference type="OrthoDB" id="29879at2759"/>
<feature type="compositionally biased region" description="Low complexity" evidence="6">
    <location>
        <begin position="279"/>
        <end position="291"/>
    </location>
</feature>
<protein>
    <recommendedName>
        <fullName evidence="10">Manganese resistance protein MNR2</fullName>
    </recommendedName>
</protein>
<comment type="similarity">
    <text evidence="2">Belongs to the CorA metal ion transporter (MIT) (TC 1.A.35) family.</text>
</comment>
<dbReference type="InterPro" id="IPR044089">
    <property type="entry name" value="Alr1-like"/>
</dbReference>
<dbReference type="RefSeq" id="XP_003677967.1">
    <property type="nucleotide sequence ID" value="XM_003677919.1"/>
</dbReference>
<dbReference type="EMBL" id="HE576759">
    <property type="protein sequence ID" value="CCC71620.1"/>
    <property type="molecule type" value="Genomic_DNA"/>
</dbReference>
<dbReference type="FunFam" id="1.20.58.340:FF:000008">
    <property type="entry name" value="CorA family metal ion transporter"/>
    <property type="match status" value="1"/>
</dbReference>
<dbReference type="HOGENOM" id="CLU_007127_3_0_1"/>
<evidence type="ECO:0000256" key="2">
    <source>
        <dbReference type="ARBA" id="ARBA00009765"/>
    </source>
</evidence>
<sequence>MSTFQNNNSNNNNDHSNEEPDDTVPLLSGQNSINSLSNNGSIAGSNRNKRKTKRERRRRMRAATEHHKFPDDNNNDGFEDEEDRDVDRDQDNYNSVTDFDQADSWGMLHESDVGYDAVDNEGFIDHRQSINQMMDRPKKYKPSTTTQGVAHSVPSVSIEVPSHFDKKEGFKKSPFGQLSPSQLEDLVRRNENWKHMSKHESTGNIYPTSPSKMAHDAMQPEHRRNTYANSDVVIDVDALMQHVHEQASSHNNIASSVNHSISQPSGTSLDDVEEDEYNSRPSSRGSSSNSSLDDVCLPMEESEEDDEEKEWPDISVLEEFSQEEIERLRKQAIQDAEAFHFQYDETDEEANTSGSVNTGNGAGEGIFFSKPIVTNIDVPELGNRKVNEAEQLTHGRLRPKKLAPWHLMQRGPLPRVPSKNARISETKMQRDMRDNFLVGRNIQYPPHIVSNNPEHFRFTYFRVDLDSTIHSPTISGLLQPGQKFQDLFCNSVYSQETRHPTRAPSLSPLDTSFPGANTNAANTTKTPTPMPLQSILNKNGSTLSSASMGVPLDDVSPFWLDVVNPTEEEMKVISKAFGIHPLTTEDIFLGEVREKMEIFKDYYFICFRSFDIVAEKHTRRKKEKDTLTSINERDDHSSNAGGVGGGYKSWLPPLLRRRRSSGNKTMSTTSSRKRRKSIIKKQEEKEKFKRKSGDRHKPREGELEPLNVYIIVFRSAVLTFHFAPTPHPINVRRRARLLKDYLNVTSDWLAYALIDDITDAFGPMIELIEDEVYEIEDAILRMNHSGDSSDDSSDSESDSGLGSADEEDERTYIFERRSQRRSLFSRGSNSTSSTSSSSSRSSGDSTFNANLIGWKKKGDMLRRIGECRKRVMSILRLLGSKADVIKGFAKRYNGQWDAAPQAEIGMYLGDIQDHIITMVSSLNHYEKLLSRSHSNYLAQINIDMTKVNNDMNDVLGKITILGTIVLPMNVVTGLWGMNVIVPGQFSESLHWFTGILGSLMVLAYMAYLYTKRRFDF</sequence>
<name>G0VJE1_NAUCA</name>
<dbReference type="InterPro" id="IPR045863">
    <property type="entry name" value="CorA_TM1_TM2"/>
</dbReference>
<proteinExistence type="inferred from homology"/>
<feature type="compositionally biased region" description="Acidic residues" evidence="6">
    <location>
        <begin position="788"/>
        <end position="797"/>
    </location>
</feature>
<dbReference type="SUPFAM" id="SSF144083">
    <property type="entry name" value="Magnesium transport protein CorA, transmembrane region"/>
    <property type="match status" value="1"/>
</dbReference>
<feature type="region of interest" description="Disordered" evidence="6">
    <location>
        <begin position="195"/>
        <end position="219"/>
    </location>
</feature>